<protein>
    <submittedName>
        <fullName evidence="2">Uncharacterized protein</fullName>
    </submittedName>
</protein>
<evidence type="ECO:0000313" key="2">
    <source>
        <dbReference type="EMBL" id="KAL1130917.1"/>
    </source>
</evidence>
<feature type="region of interest" description="Disordered" evidence="1">
    <location>
        <begin position="51"/>
        <end position="77"/>
    </location>
</feature>
<reference evidence="2 3" key="1">
    <citation type="submission" date="2024-07" db="EMBL/GenBank/DDBJ databases">
        <title>Chromosome-level genome assembly of the water stick insect Ranatra chinensis (Heteroptera: Nepidae).</title>
        <authorList>
            <person name="Liu X."/>
        </authorList>
    </citation>
    <scope>NUCLEOTIDE SEQUENCE [LARGE SCALE GENOMIC DNA]</scope>
    <source>
        <strain evidence="2">Cailab_2021Rc</strain>
        <tissue evidence="2">Muscle</tissue>
    </source>
</reference>
<dbReference type="AlphaFoldDB" id="A0ABD0YUC4"/>
<dbReference type="Proteomes" id="UP001558652">
    <property type="component" value="Unassembled WGS sequence"/>
</dbReference>
<evidence type="ECO:0000256" key="1">
    <source>
        <dbReference type="SAM" id="MobiDB-lite"/>
    </source>
</evidence>
<keyword evidence="3" id="KW-1185">Reference proteome</keyword>
<accession>A0ABD0YUC4</accession>
<evidence type="ECO:0000313" key="3">
    <source>
        <dbReference type="Proteomes" id="UP001558652"/>
    </source>
</evidence>
<organism evidence="2 3">
    <name type="scientific">Ranatra chinensis</name>
    <dbReference type="NCBI Taxonomy" id="642074"/>
    <lineage>
        <taxon>Eukaryota</taxon>
        <taxon>Metazoa</taxon>
        <taxon>Ecdysozoa</taxon>
        <taxon>Arthropoda</taxon>
        <taxon>Hexapoda</taxon>
        <taxon>Insecta</taxon>
        <taxon>Pterygota</taxon>
        <taxon>Neoptera</taxon>
        <taxon>Paraneoptera</taxon>
        <taxon>Hemiptera</taxon>
        <taxon>Heteroptera</taxon>
        <taxon>Panheteroptera</taxon>
        <taxon>Nepomorpha</taxon>
        <taxon>Nepidae</taxon>
        <taxon>Ranatrinae</taxon>
        <taxon>Ranatra</taxon>
    </lineage>
</organism>
<proteinExistence type="predicted"/>
<gene>
    <name evidence="2" type="ORF">AAG570_012158</name>
</gene>
<feature type="compositionally biased region" description="Gly residues" evidence="1">
    <location>
        <begin position="56"/>
        <end position="77"/>
    </location>
</feature>
<dbReference type="EMBL" id="JBFDAA010000007">
    <property type="protein sequence ID" value="KAL1130917.1"/>
    <property type="molecule type" value="Genomic_DNA"/>
</dbReference>
<sequence>MITCRPLGCLSWIIGGCHLHSHCWSGSVFRGFPPGTLILAAGWLGSPGRESPVAGGSVGGGSPPVGGGGGGGGGGGAGSRCCDTGRPLFTDPITGHTVCSCQYDMLGYQRLPALGMYTAAPYPPEAMAAYFPALGPDQPPFYSSGEGWKNSNVHEKTFSRLESAIIRRSPDIVPNQKLNWSQRQGIKRQAVLVPITIPAASAVFGGVNAK</sequence>
<dbReference type="PROSITE" id="PS51257">
    <property type="entry name" value="PROKAR_LIPOPROTEIN"/>
    <property type="match status" value="1"/>
</dbReference>
<comment type="caution">
    <text evidence="2">The sequence shown here is derived from an EMBL/GenBank/DDBJ whole genome shotgun (WGS) entry which is preliminary data.</text>
</comment>
<name>A0ABD0YUC4_9HEMI</name>